<accession>A0A068VTW7</accession>
<dbReference type="GO" id="GO:0071949">
    <property type="term" value="F:FAD binding"/>
    <property type="evidence" value="ECO:0007669"/>
    <property type="project" value="TreeGrafter"/>
</dbReference>
<keyword evidence="5 8" id="KW-0274">FAD</keyword>
<dbReference type="PATRIC" id="fig|66712.6.peg.1513"/>
<dbReference type="SUPFAM" id="SSF51730">
    <property type="entry name" value="FAD-linked oxidoreductase"/>
    <property type="match status" value="1"/>
</dbReference>
<dbReference type="GO" id="GO:0005829">
    <property type="term" value="C:cytosol"/>
    <property type="evidence" value="ECO:0007669"/>
    <property type="project" value="TreeGrafter"/>
</dbReference>
<evidence type="ECO:0000256" key="6">
    <source>
        <dbReference type="ARBA" id="ARBA00023002"/>
    </source>
</evidence>
<dbReference type="Pfam" id="PF02219">
    <property type="entry name" value="MTHFR"/>
    <property type="match status" value="1"/>
</dbReference>
<evidence type="ECO:0000256" key="3">
    <source>
        <dbReference type="ARBA" id="ARBA00006743"/>
    </source>
</evidence>
<dbReference type="GO" id="GO:0009086">
    <property type="term" value="P:methionine biosynthetic process"/>
    <property type="evidence" value="ECO:0007669"/>
    <property type="project" value="TreeGrafter"/>
</dbReference>
<dbReference type="AlphaFoldDB" id="A0A068VTW7"/>
<keyword evidence="4 8" id="KW-0285">Flavoprotein</keyword>
<dbReference type="RefSeq" id="WP_013161432.1">
    <property type="nucleotide sequence ID" value="NZ_CP010341.1"/>
</dbReference>
<dbReference type="CDD" id="cd00537">
    <property type="entry name" value="MTHFR"/>
    <property type="match status" value="1"/>
</dbReference>
<evidence type="ECO:0000256" key="8">
    <source>
        <dbReference type="RuleBase" id="RU003862"/>
    </source>
</evidence>
<dbReference type="Gene3D" id="3.20.20.220">
    <property type="match status" value="1"/>
</dbReference>
<comment type="catalytic activity">
    <reaction evidence="7">
        <text>(6S)-5-methyl-5,6,7,8-tetrahydrofolate + NAD(+) = (6R)-5,10-methylene-5,6,7,8-tetrahydrofolate + NADH + H(+)</text>
        <dbReference type="Rhea" id="RHEA:19821"/>
        <dbReference type="ChEBI" id="CHEBI:15378"/>
        <dbReference type="ChEBI" id="CHEBI:15636"/>
        <dbReference type="ChEBI" id="CHEBI:18608"/>
        <dbReference type="ChEBI" id="CHEBI:57540"/>
        <dbReference type="ChEBI" id="CHEBI:57945"/>
        <dbReference type="EC" id="1.5.1.54"/>
    </reaction>
    <physiologicalReaction direction="right-to-left" evidence="7">
        <dbReference type="Rhea" id="RHEA:19823"/>
    </physiologicalReaction>
</comment>
<evidence type="ECO:0000256" key="2">
    <source>
        <dbReference type="ARBA" id="ARBA00004777"/>
    </source>
</evidence>
<comment type="pathway">
    <text evidence="2 8">One-carbon metabolism; tetrahydrofolate interconversion.</text>
</comment>
<keyword evidence="6 8" id="KW-0560">Oxidoreductase</keyword>
<dbReference type="KEGG" id="pfre:RM25_1484"/>
<evidence type="ECO:0000256" key="4">
    <source>
        <dbReference type="ARBA" id="ARBA00022630"/>
    </source>
</evidence>
<gene>
    <name evidence="9" type="primary">metF</name>
    <name evidence="9" type="ORF">PFCIRM138_01870</name>
</gene>
<dbReference type="InterPro" id="IPR003171">
    <property type="entry name" value="Mehydrof_redctse-like"/>
</dbReference>
<dbReference type="GO" id="GO:0106312">
    <property type="term" value="F:methylenetetrahydrofolate reductase (NADH) activity"/>
    <property type="evidence" value="ECO:0007669"/>
    <property type="project" value="UniProtKB-EC"/>
</dbReference>
<proteinExistence type="inferred from homology"/>
<evidence type="ECO:0000256" key="5">
    <source>
        <dbReference type="ARBA" id="ARBA00022827"/>
    </source>
</evidence>
<organism evidence="9">
    <name type="scientific">Propionibacterium freudenreichii subsp. freudenreichii</name>
    <dbReference type="NCBI Taxonomy" id="66712"/>
    <lineage>
        <taxon>Bacteria</taxon>
        <taxon>Bacillati</taxon>
        <taxon>Actinomycetota</taxon>
        <taxon>Actinomycetes</taxon>
        <taxon>Propionibacteriales</taxon>
        <taxon>Propionibacteriaceae</taxon>
        <taxon>Propionibacterium</taxon>
    </lineage>
</organism>
<evidence type="ECO:0000256" key="7">
    <source>
        <dbReference type="ARBA" id="ARBA00048628"/>
    </source>
</evidence>
<comment type="cofactor">
    <cofactor evidence="1 8">
        <name>FAD</name>
        <dbReference type="ChEBI" id="CHEBI:57692"/>
    </cofactor>
</comment>
<reference evidence="9" key="1">
    <citation type="submission" date="2014-08" db="EMBL/GenBank/DDBJ databases">
        <authorList>
            <person name="Falentin Helene"/>
        </authorList>
    </citation>
    <scope>NUCLEOTIDE SEQUENCE</scope>
</reference>
<evidence type="ECO:0000256" key="1">
    <source>
        <dbReference type="ARBA" id="ARBA00001974"/>
    </source>
</evidence>
<dbReference type="PANTHER" id="PTHR45754:SF3">
    <property type="entry name" value="METHYLENETETRAHYDROFOLATE REDUCTASE (NADPH)"/>
    <property type="match status" value="1"/>
</dbReference>
<comment type="similarity">
    <text evidence="3 8">Belongs to the methylenetetrahydrofolate reductase family.</text>
</comment>
<name>A0A068VTW7_PROFF</name>
<dbReference type="GO" id="GO:0035999">
    <property type="term" value="P:tetrahydrofolate interconversion"/>
    <property type="evidence" value="ECO:0007669"/>
    <property type="project" value="UniProtKB-UniPathway"/>
</dbReference>
<dbReference type="EMBL" id="LM676436">
    <property type="protein sequence ID" value="CEP27492.1"/>
    <property type="molecule type" value="Genomic_DNA"/>
</dbReference>
<dbReference type="PANTHER" id="PTHR45754">
    <property type="entry name" value="METHYLENETETRAHYDROFOLATE REDUCTASE"/>
    <property type="match status" value="1"/>
</dbReference>
<evidence type="ECO:0000313" key="9">
    <source>
        <dbReference type="EMBL" id="CEP27492.1"/>
    </source>
</evidence>
<dbReference type="UniPathway" id="UPA00193"/>
<dbReference type="InterPro" id="IPR029041">
    <property type="entry name" value="FAD-linked_oxidoreductase-like"/>
</dbReference>
<sequence>MLDNYRPADLAPARRSNTDTTQTIAELLARAERPTFSVEFFPPKTDEGARVLHEAIEKLEPWNPDFVSVTYGANGSLRDRTLAAVRDMVASTKLRVVGHLTCTGQSVDELKSVIDAYGDLGVHHILAVRGDMPGGPRQPWEPHPQGLKNATELVELVKSRGDYCVGVGAFPDIHPGSTPEQDVRVLHDKQDAGAEFAITQLFFRPSAYYDLIDRMRADGCTLPVIAGMMPVTAISQLDKFAELSGVPLPASVTERLMAVANDPLAVRATGAQICAELASDLLERGAPGLQFFTRNRSAATREILAILLARRPW</sequence>
<dbReference type="GeneID" id="61221803"/>
<protein>
    <recommendedName>
        <fullName evidence="8">Methylenetetrahydrofolate reductase</fullName>
    </recommendedName>
</protein>